<organism evidence="1 2">
    <name type="scientific">Acetobacter malorum DSM 14337</name>
    <dbReference type="NCBI Taxonomy" id="1307910"/>
    <lineage>
        <taxon>Bacteria</taxon>
        <taxon>Pseudomonadati</taxon>
        <taxon>Pseudomonadota</taxon>
        <taxon>Alphaproteobacteria</taxon>
        <taxon>Acetobacterales</taxon>
        <taxon>Acetobacteraceae</taxon>
        <taxon>Acetobacter</taxon>
    </lineage>
</organism>
<gene>
    <name evidence="1" type="ORF">AA14337_3114</name>
</gene>
<dbReference type="Proteomes" id="UP001065047">
    <property type="component" value="Unassembled WGS sequence"/>
</dbReference>
<dbReference type="EMBL" id="BAPF01000054">
    <property type="protein sequence ID" value="GBQ85597.1"/>
    <property type="molecule type" value="Genomic_DNA"/>
</dbReference>
<accession>A0ABQ0PZP0</accession>
<evidence type="ECO:0000313" key="2">
    <source>
        <dbReference type="Proteomes" id="UP001065047"/>
    </source>
</evidence>
<proteinExistence type="predicted"/>
<protein>
    <submittedName>
        <fullName evidence="1">Uncharacterized protein</fullName>
    </submittedName>
</protein>
<sequence length="188" mass="20417">MAKNFAVGDLVSWVSSGIRKEGFVLHVLPPGALPSEFGDFPSIESASPRDHETYIVAAKKGSETGKRKATNYWPRTSLLQPLEKLSVRLWGVDRPTIATDPESAPAEFGQGQLVKWVSSYTPKKGTIVKIVPAGTLPHEIDPAYSCVESSGGQALARDHQSYVVLGARTDGKGKEKLYWPRTALLRSA</sequence>
<name>A0ABQ0PZP0_9PROT</name>
<comment type="caution">
    <text evidence="1">The sequence shown here is derived from an EMBL/GenBank/DDBJ whole genome shotgun (WGS) entry which is preliminary data.</text>
</comment>
<evidence type="ECO:0000313" key="1">
    <source>
        <dbReference type="EMBL" id="GBQ85597.1"/>
    </source>
</evidence>
<dbReference type="GeneID" id="29557742"/>
<dbReference type="RefSeq" id="WP_061506315.1">
    <property type="nucleotide sequence ID" value="NZ_BAPF01000054.1"/>
</dbReference>
<keyword evidence="2" id="KW-1185">Reference proteome</keyword>
<reference evidence="1" key="1">
    <citation type="submission" date="2013-04" db="EMBL/GenBank/DDBJ databases">
        <title>The genome sequencing project of 58 acetic acid bacteria.</title>
        <authorList>
            <person name="Okamoto-Kainuma A."/>
            <person name="Ishikawa M."/>
            <person name="Umino S."/>
            <person name="Koizumi Y."/>
            <person name="Shiwa Y."/>
            <person name="Yoshikawa H."/>
            <person name="Matsutani M."/>
            <person name="Matsushita K."/>
        </authorList>
    </citation>
    <scope>NUCLEOTIDE SEQUENCE</scope>
    <source>
        <strain evidence="1">DSM 14337</strain>
    </source>
</reference>